<keyword evidence="9" id="KW-0808">Transferase</keyword>
<dbReference type="FunFam" id="1.10.3810.10:FF:000001">
    <property type="entry name" value="Penicillin-binding protein 1A"/>
    <property type="match status" value="1"/>
</dbReference>
<keyword evidence="19" id="KW-1133">Transmembrane helix</keyword>
<dbReference type="UniPathway" id="UPA00219"/>
<evidence type="ECO:0000256" key="2">
    <source>
        <dbReference type="ARBA" id="ARBA00004752"/>
    </source>
</evidence>
<dbReference type="GO" id="GO:0071555">
    <property type="term" value="P:cell wall organization"/>
    <property type="evidence" value="ECO:0007669"/>
    <property type="project" value="UniProtKB-KW"/>
</dbReference>
<dbReference type="InterPro" id="IPR023346">
    <property type="entry name" value="Lysozyme-like_dom_sf"/>
</dbReference>
<feature type="domain" description="Glycosyl transferase family 51" evidence="21">
    <location>
        <begin position="78"/>
        <end position="253"/>
    </location>
</feature>
<evidence type="ECO:0000256" key="8">
    <source>
        <dbReference type="ARBA" id="ARBA00022676"/>
    </source>
</evidence>
<dbReference type="GO" id="GO:0006508">
    <property type="term" value="P:proteolysis"/>
    <property type="evidence" value="ECO:0007669"/>
    <property type="project" value="UniProtKB-KW"/>
</dbReference>
<comment type="catalytic activity">
    <reaction evidence="17">
        <text>[GlcNAc-(1-&gt;4)-Mur2Ac(oyl-L-Ala-gamma-D-Glu-L-Lys-D-Ala-D-Ala)](n)-di-trans,octa-cis-undecaprenyl diphosphate + beta-D-GlcNAc-(1-&gt;4)-Mur2Ac(oyl-L-Ala-gamma-D-Glu-L-Lys-D-Ala-D-Ala)-di-trans,octa-cis-undecaprenyl diphosphate = [GlcNAc-(1-&gt;4)-Mur2Ac(oyl-L-Ala-gamma-D-Glu-L-Lys-D-Ala-D-Ala)](n+1)-di-trans,octa-cis-undecaprenyl diphosphate + di-trans,octa-cis-undecaprenyl diphosphate + H(+)</text>
        <dbReference type="Rhea" id="RHEA:23708"/>
        <dbReference type="Rhea" id="RHEA-COMP:9602"/>
        <dbReference type="Rhea" id="RHEA-COMP:9603"/>
        <dbReference type="ChEBI" id="CHEBI:15378"/>
        <dbReference type="ChEBI" id="CHEBI:58405"/>
        <dbReference type="ChEBI" id="CHEBI:60033"/>
        <dbReference type="ChEBI" id="CHEBI:78435"/>
        <dbReference type="EC" id="2.4.99.28"/>
    </reaction>
</comment>
<dbReference type="GO" id="GO:0009252">
    <property type="term" value="P:peptidoglycan biosynthetic process"/>
    <property type="evidence" value="ECO:0007669"/>
    <property type="project" value="UniProtKB-UniPathway"/>
</dbReference>
<dbReference type="Gene3D" id="3.40.710.10">
    <property type="entry name" value="DD-peptidase/beta-lactamase superfamily"/>
    <property type="match status" value="1"/>
</dbReference>
<evidence type="ECO:0000313" key="22">
    <source>
        <dbReference type="EMBL" id="SFE80133.1"/>
    </source>
</evidence>
<sequence length="912" mass="98426">MSIPDVLRGRWAALRPALARLPLWPRRLLSWRSLVWLVVGLFLALFLYALALVPFTPGISDLRKAKADQPAQLMSADGKLLAEYKWVNRDWVPLSDIAQPVVDALIATEDHRFYSHFGLDWRRTASALVQTLGGDKQGGSTITQQLARNLFPEDIGRAPTLTRKIKEAITALKIEAVYSKDEILETYLNTVPFLYNAYGIEMAARTYFDKSADKLTVLESATLIGMLKGTTYYNPVLNPERAQARRNTVLGQMLKHGKLTQAEFDNLSRRPLRIRFERQPEVGGLAPHLAQQLRKQLIDWADRNGYSLYADGLVIRTTIDSRLQTLANQAVARQGKALQGVADGAWSPRVWNAKNPLVQQLVRESAQYAAAVAKGAQPADAEKTLLADADFMRALRQQKTRVQAGFLAMDPRSGEVRAWVGSRDFATDPFDHVQAARRQPGSTFKPFVYGAAFASGMQPSDTLMDQAVQIPLGGGKFWSPTDEGPPSDQPMTLADGLAYSKNTITAQVMQKVGPARVAQLARDMGVRESKLDVVPALALGTSPVTLKEMVSSYGTIASAGLYRAPIVVTRIEDKNGKVLEDFAPATPEKVADLGPMQELRNAMRGVVDKGTGVAIRSRYGITADVAGKTGTTQDNTDGWFILMQPQLVAGAWVGFNDGRITLRSDYWGQGAHSALPMVGEVFQQALRSKIIDGRERFVDEQETHWARDAISSVRDWVYDLFGRQIGSAPAVPGGNAPPPAVAPSPAASSPQPDEAPEIIEAPLTPLQNATPWTTDGADPSQAAPAVQPQPSQPSQSPVQTQQPAQQQQQTQQPAQQGEVVPSWATTPARDPATGQPTQPARSPAQQPQSQQAPSQPAAGAVVATPIQRGVVVPSQGGSGSGNGNGGSSSGAAPFFVETQPPSGQPQGAAGSR</sequence>
<evidence type="ECO:0000256" key="14">
    <source>
        <dbReference type="ARBA" id="ARBA00023268"/>
    </source>
</evidence>
<dbReference type="AlphaFoldDB" id="A0A1I2DIS8"/>
<comment type="similarity">
    <text evidence="4">In the N-terminal section; belongs to the glycosyltransferase 51 family.</text>
</comment>
<dbReference type="InterPro" id="IPR036950">
    <property type="entry name" value="PBP_transglycosylase"/>
</dbReference>
<keyword evidence="19" id="KW-0812">Transmembrane</keyword>
<dbReference type="OrthoDB" id="9766909at2"/>
<gene>
    <name evidence="22" type="ORF">SAMN04489711_105216</name>
</gene>
<dbReference type="GO" id="GO:0009002">
    <property type="term" value="F:serine-type D-Ala-D-Ala carboxypeptidase activity"/>
    <property type="evidence" value="ECO:0007669"/>
    <property type="project" value="UniProtKB-EC"/>
</dbReference>
<evidence type="ECO:0000259" key="20">
    <source>
        <dbReference type="Pfam" id="PF00905"/>
    </source>
</evidence>
<dbReference type="InterPro" id="IPR001460">
    <property type="entry name" value="PCN-bd_Tpept"/>
</dbReference>
<keyword evidence="6" id="KW-0121">Carboxypeptidase</keyword>
<proteinExistence type="inferred from homology"/>
<dbReference type="GO" id="GO:0005886">
    <property type="term" value="C:plasma membrane"/>
    <property type="evidence" value="ECO:0007669"/>
    <property type="project" value="UniProtKB-SubCell"/>
</dbReference>
<comment type="similarity">
    <text evidence="3">In the C-terminal section; belongs to the transpeptidase family.</text>
</comment>
<evidence type="ECO:0000256" key="11">
    <source>
        <dbReference type="ARBA" id="ARBA00022960"/>
    </source>
</evidence>
<dbReference type="EMBL" id="FONX01000005">
    <property type="protein sequence ID" value="SFE80133.1"/>
    <property type="molecule type" value="Genomic_DNA"/>
</dbReference>
<evidence type="ECO:0000256" key="15">
    <source>
        <dbReference type="ARBA" id="ARBA00023316"/>
    </source>
</evidence>
<feature type="compositionally biased region" description="Low complexity" evidence="18">
    <location>
        <begin position="779"/>
        <end position="816"/>
    </location>
</feature>
<dbReference type="Pfam" id="PF00912">
    <property type="entry name" value="Transgly"/>
    <property type="match status" value="1"/>
</dbReference>
<keyword evidence="12" id="KW-0573">Peptidoglycan synthesis</keyword>
<evidence type="ECO:0000256" key="4">
    <source>
        <dbReference type="ARBA" id="ARBA00007739"/>
    </source>
</evidence>
<dbReference type="PANTHER" id="PTHR32282:SF11">
    <property type="entry name" value="PENICILLIN-BINDING PROTEIN 1B"/>
    <property type="match status" value="1"/>
</dbReference>
<evidence type="ECO:0000256" key="16">
    <source>
        <dbReference type="ARBA" id="ARBA00034000"/>
    </source>
</evidence>
<keyword evidence="15" id="KW-0961">Cell wall biogenesis/degradation</keyword>
<name>A0A1I2DIS8_9BURK</name>
<accession>A0A1I2DIS8</accession>
<feature type="compositionally biased region" description="Low complexity" evidence="18">
    <location>
        <begin position="835"/>
        <end position="860"/>
    </location>
</feature>
<evidence type="ECO:0000256" key="5">
    <source>
        <dbReference type="ARBA" id="ARBA00022475"/>
    </source>
</evidence>
<feature type="domain" description="Penicillin-binding protein transpeptidase" evidence="20">
    <location>
        <begin position="405"/>
        <end position="637"/>
    </location>
</feature>
<reference evidence="23" key="1">
    <citation type="submission" date="2016-10" db="EMBL/GenBank/DDBJ databases">
        <authorList>
            <person name="Varghese N."/>
            <person name="Submissions S."/>
        </authorList>
    </citation>
    <scope>NUCLEOTIDE SEQUENCE [LARGE SCALE GENOMIC DNA]</scope>
    <source>
        <strain evidence="23">DSM 27981</strain>
    </source>
</reference>
<feature type="compositionally biased region" description="Gly residues" evidence="18">
    <location>
        <begin position="876"/>
        <end position="888"/>
    </location>
</feature>
<dbReference type="Pfam" id="PF00905">
    <property type="entry name" value="Transpeptidase"/>
    <property type="match status" value="1"/>
</dbReference>
<dbReference type="InterPro" id="IPR012338">
    <property type="entry name" value="Beta-lactam/transpept-like"/>
</dbReference>
<evidence type="ECO:0000256" key="7">
    <source>
        <dbReference type="ARBA" id="ARBA00022670"/>
    </source>
</evidence>
<dbReference type="GO" id="GO:0008658">
    <property type="term" value="F:penicillin binding"/>
    <property type="evidence" value="ECO:0007669"/>
    <property type="project" value="InterPro"/>
</dbReference>
<dbReference type="PANTHER" id="PTHR32282">
    <property type="entry name" value="BINDING PROTEIN TRANSPEPTIDASE, PUTATIVE-RELATED"/>
    <property type="match status" value="1"/>
</dbReference>
<keyword evidence="10" id="KW-0378">Hydrolase</keyword>
<keyword evidence="13 19" id="KW-0472">Membrane</keyword>
<evidence type="ECO:0000256" key="18">
    <source>
        <dbReference type="SAM" id="MobiDB-lite"/>
    </source>
</evidence>
<evidence type="ECO:0000313" key="23">
    <source>
        <dbReference type="Proteomes" id="UP000199119"/>
    </source>
</evidence>
<evidence type="ECO:0000256" key="10">
    <source>
        <dbReference type="ARBA" id="ARBA00022801"/>
    </source>
</evidence>
<evidence type="ECO:0000256" key="6">
    <source>
        <dbReference type="ARBA" id="ARBA00022645"/>
    </source>
</evidence>
<evidence type="ECO:0000256" key="1">
    <source>
        <dbReference type="ARBA" id="ARBA00004236"/>
    </source>
</evidence>
<evidence type="ECO:0000256" key="3">
    <source>
        <dbReference type="ARBA" id="ARBA00007090"/>
    </source>
</evidence>
<keyword evidence="14" id="KW-0511">Multifunctional enzyme</keyword>
<feature type="transmembrane region" description="Helical" evidence="19">
    <location>
        <begin position="34"/>
        <end position="55"/>
    </location>
</feature>
<dbReference type="STRING" id="1177982.SAMN04489711_105216"/>
<dbReference type="GO" id="GO:0030288">
    <property type="term" value="C:outer membrane-bounded periplasmic space"/>
    <property type="evidence" value="ECO:0007669"/>
    <property type="project" value="TreeGrafter"/>
</dbReference>
<feature type="region of interest" description="Disordered" evidence="18">
    <location>
        <begin position="767"/>
        <end position="912"/>
    </location>
</feature>
<evidence type="ECO:0000256" key="17">
    <source>
        <dbReference type="ARBA" id="ARBA00049902"/>
    </source>
</evidence>
<dbReference type="Proteomes" id="UP000199119">
    <property type="component" value="Unassembled WGS sequence"/>
</dbReference>
<keyword evidence="7" id="KW-0645">Protease</keyword>
<dbReference type="Gene3D" id="1.10.3810.10">
    <property type="entry name" value="Biosynthetic peptidoglycan transglycosylase-like"/>
    <property type="match status" value="1"/>
</dbReference>
<comment type="subcellular location">
    <subcellularLocation>
        <location evidence="1">Cell membrane</location>
    </subcellularLocation>
</comment>
<dbReference type="SUPFAM" id="SSF53955">
    <property type="entry name" value="Lysozyme-like"/>
    <property type="match status" value="1"/>
</dbReference>
<dbReference type="InterPro" id="IPR050396">
    <property type="entry name" value="Glycosyltr_51/Transpeptidase"/>
</dbReference>
<comment type="catalytic activity">
    <reaction evidence="16">
        <text>Preferential cleavage: (Ac)2-L-Lys-D-Ala-|-D-Ala. Also transpeptidation of peptidyl-alanyl moieties that are N-acyl substituents of D-alanine.</text>
        <dbReference type="EC" id="3.4.16.4"/>
    </reaction>
</comment>
<dbReference type="GO" id="GO:0008955">
    <property type="term" value="F:peptidoglycan glycosyltransferase activity"/>
    <property type="evidence" value="ECO:0007669"/>
    <property type="project" value="UniProtKB-EC"/>
</dbReference>
<evidence type="ECO:0000259" key="21">
    <source>
        <dbReference type="Pfam" id="PF00912"/>
    </source>
</evidence>
<evidence type="ECO:0000256" key="12">
    <source>
        <dbReference type="ARBA" id="ARBA00022984"/>
    </source>
</evidence>
<dbReference type="InterPro" id="IPR001264">
    <property type="entry name" value="Glyco_trans_51"/>
</dbReference>
<dbReference type="RefSeq" id="WP_092939447.1">
    <property type="nucleotide sequence ID" value="NZ_FONX01000005.1"/>
</dbReference>
<dbReference type="SUPFAM" id="SSF56601">
    <property type="entry name" value="beta-lactamase/transpeptidase-like"/>
    <property type="match status" value="1"/>
</dbReference>
<evidence type="ECO:0000256" key="19">
    <source>
        <dbReference type="SAM" id="Phobius"/>
    </source>
</evidence>
<keyword evidence="11" id="KW-0133">Cell shape</keyword>
<keyword evidence="8" id="KW-0328">Glycosyltransferase</keyword>
<feature type="region of interest" description="Disordered" evidence="18">
    <location>
        <begin position="729"/>
        <end position="755"/>
    </location>
</feature>
<organism evidence="22 23">
    <name type="scientific">Paracidovorax wautersii</name>
    <dbReference type="NCBI Taxonomy" id="1177982"/>
    <lineage>
        <taxon>Bacteria</taxon>
        <taxon>Pseudomonadati</taxon>
        <taxon>Pseudomonadota</taxon>
        <taxon>Betaproteobacteria</taxon>
        <taxon>Burkholderiales</taxon>
        <taxon>Comamonadaceae</taxon>
        <taxon>Paracidovorax</taxon>
    </lineage>
</organism>
<keyword evidence="5" id="KW-1003">Cell membrane</keyword>
<evidence type="ECO:0000256" key="9">
    <source>
        <dbReference type="ARBA" id="ARBA00022679"/>
    </source>
</evidence>
<keyword evidence="23" id="KW-1185">Reference proteome</keyword>
<comment type="pathway">
    <text evidence="2">Cell wall biogenesis; peptidoglycan biosynthesis.</text>
</comment>
<dbReference type="GO" id="GO:0008360">
    <property type="term" value="P:regulation of cell shape"/>
    <property type="evidence" value="ECO:0007669"/>
    <property type="project" value="UniProtKB-KW"/>
</dbReference>
<protein>
    <submittedName>
        <fullName evidence="22">Penicillin-binding protein 1A</fullName>
    </submittedName>
</protein>
<evidence type="ECO:0000256" key="13">
    <source>
        <dbReference type="ARBA" id="ARBA00023136"/>
    </source>
</evidence>